<comment type="caution">
    <text evidence="7">The sequence shown here is derived from an EMBL/GenBank/DDBJ whole genome shotgun (WGS) entry which is preliminary data.</text>
</comment>
<feature type="compositionally biased region" description="Pro residues" evidence="5">
    <location>
        <begin position="47"/>
        <end position="58"/>
    </location>
</feature>
<name>A0ABV2YXG7_9ACTN</name>
<dbReference type="PANTHER" id="PTHR42978:SF6">
    <property type="entry name" value="QUORUM-QUENCHING LACTONASE YTNP-RELATED"/>
    <property type="match status" value="1"/>
</dbReference>
<organism evidence="7 8">
    <name type="scientific">Streptomyces catenulae</name>
    <dbReference type="NCBI Taxonomy" id="66875"/>
    <lineage>
        <taxon>Bacteria</taxon>
        <taxon>Bacillati</taxon>
        <taxon>Actinomycetota</taxon>
        <taxon>Actinomycetes</taxon>
        <taxon>Kitasatosporales</taxon>
        <taxon>Streptomycetaceae</taxon>
        <taxon>Streptomyces</taxon>
    </lineage>
</organism>
<reference evidence="7 8" key="1">
    <citation type="submission" date="2024-06" db="EMBL/GenBank/DDBJ databases">
        <title>The Natural Products Discovery Center: Release of the First 8490 Sequenced Strains for Exploring Actinobacteria Biosynthetic Diversity.</title>
        <authorList>
            <person name="Kalkreuter E."/>
            <person name="Kautsar S.A."/>
            <person name="Yang D."/>
            <person name="Bader C.D."/>
            <person name="Teijaro C.N."/>
            <person name="Fluegel L."/>
            <person name="Davis C.M."/>
            <person name="Simpson J.R."/>
            <person name="Lauterbach L."/>
            <person name="Steele A.D."/>
            <person name="Gui C."/>
            <person name="Meng S."/>
            <person name="Li G."/>
            <person name="Viehrig K."/>
            <person name="Ye F."/>
            <person name="Su P."/>
            <person name="Kiefer A.F."/>
            <person name="Nichols A."/>
            <person name="Cepeda A.J."/>
            <person name="Yan W."/>
            <person name="Fan B."/>
            <person name="Jiang Y."/>
            <person name="Adhikari A."/>
            <person name="Zheng C.-J."/>
            <person name="Schuster L."/>
            <person name="Cowan T.M."/>
            <person name="Smanski M.J."/>
            <person name="Chevrette M.G."/>
            <person name="De Carvalho L.P.S."/>
            <person name="Shen B."/>
        </authorList>
    </citation>
    <scope>NUCLEOTIDE SEQUENCE [LARGE SCALE GENOMIC DNA]</scope>
    <source>
        <strain evidence="7 8">NPDC033039</strain>
    </source>
</reference>
<evidence type="ECO:0000256" key="4">
    <source>
        <dbReference type="ARBA" id="ARBA00022833"/>
    </source>
</evidence>
<evidence type="ECO:0000313" key="8">
    <source>
        <dbReference type="Proteomes" id="UP001550853"/>
    </source>
</evidence>
<gene>
    <name evidence="7" type="ORF">AB0E61_10110</name>
</gene>
<dbReference type="RefSeq" id="WP_078654035.1">
    <property type="nucleotide sequence ID" value="NZ_JBEZVI010000006.1"/>
</dbReference>
<dbReference type="Proteomes" id="UP001550853">
    <property type="component" value="Unassembled WGS sequence"/>
</dbReference>
<feature type="domain" description="Metallo-beta-lactamase" evidence="6">
    <location>
        <begin position="113"/>
        <end position="324"/>
    </location>
</feature>
<proteinExistence type="inferred from homology"/>
<dbReference type="Gene3D" id="3.60.15.10">
    <property type="entry name" value="Ribonuclease Z/Hydroxyacylglutathione hydrolase-like"/>
    <property type="match status" value="1"/>
</dbReference>
<keyword evidence="8" id="KW-1185">Reference proteome</keyword>
<sequence>MVPTSPAPQEIPSGRQPSPHRRPAPEPGHRTPEERERGSEREVTAEPAPPVRPPLPPAPAWELGGITVHRIDEVALPPQTGPWLLPSATPEVVDHTPWLRPDFADGSGVLRLSSHTFACTVGDLRVLIDTGIGNGKTRANPAWHGLRTDYLARLEAAGFPPDRVDLVLLTHLHTDHVGWNTRADGDDWRPTFPRARHVTSRREWEHWSTAELDDARRQMFRDSVHPVRDAGQLDLVDVPAEGTTIAPGIRLLPTPGHTPGHIAVELRGRTRTAVITGDCVHHPVQLGHPTLGSCVDTDPAQAVATRRALLDSLAGTDTLLLGTHFPPPTAGVVRTQGAAYRLIPAPGHPAPATATGTRA</sequence>
<evidence type="ECO:0000256" key="3">
    <source>
        <dbReference type="ARBA" id="ARBA00022801"/>
    </source>
</evidence>
<protein>
    <submittedName>
        <fullName evidence="7">MBL fold metallo-hydrolase</fullName>
    </submittedName>
</protein>
<dbReference type="InterPro" id="IPR036866">
    <property type="entry name" value="RibonucZ/Hydroxyglut_hydro"/>
</dbReference>
<dbReference type="InterPro" id="IPR001279">
    <property type="entry name" value="Metallo-B-lactamas"/>
</dbReference>
<evidence type="ECO:0000256" key="2">
    <source>
        <dbReference type="ARBA" id="ARBA00022723"/>
    </source>
</evidence>
<feature type="region of interest" description="Disordered" evidence="5">
    <location>
        <begin position="1"/>
        <end position="58"/>
    </location>
</feature>
<dbReference type="EMBL" id="JBEZVI010000006">
    <property type="protein sequence ID" value="MEU3710445.1"/>
    <property type="molecule type" value="Genomic_DNA"/>
</dbReference>
<dbReference type="SMART" id="SM00849">
    <property type="entry name" value="Lactamase_B"/>
    <property type="match status" value="1"/>
</dbReference>
<evidence type="ECO:0000259" key="6">
    <source>
        <dbReference type="SMART" id="SM00849"/>
    </source>
</evidence>
<keyword evidence="4" id="KW-0862">Zinc</keyword>
<keyword evidence="2" id="KW-0479">Metal-binding</keyword>
<dbReference type="Pfam" id="PF00753">
    <property type="entry name" value="Lactamase_B"/>
    <property type="match status" value="1"/>
</dbReference>
<dbReference type="CDD" id="cd16277">
    <property type="entry name" value="metallo-hydrolase-like_MBL-fold"/>
    <property type="match status" value="1"/>
</dbReference>
<keyword evidence="3" id="KW-0378">Hydrolase</keyword>
<evidence type="ECO:0000256" key="1">
    <source>
        <dbReference type="ARBA" id="ARBA00007749"/>
    </source>
</evidence>
<dbReference type="PANTHER" id="PTHR42978">
    <property type="entry name" value="QUORUM-QUENCHING LACTONASE YTNP-RELATED-RELATED"/>
    <property type="match status" value="1"/>
</dbReference>
<comment type="similarity">
    <text evidence="1">Belongs to the metallo-beta-lactamase superfamily.</text>
</comment>
<accession>A0ABV2YXG7</accession>
<dbReference type="SUPFAM" id="SSF56281">
    <property type="entry name" value="Metallo-hydrolase/oxidoreductase"/>
    <property type="match status" value="1"/>
</dbReference>
<dbReference type="InterPro" id="IPR051013">
    <property type="entry name" value="MBL_superfamily_lactonases"/>
</dbReference>
<evidence type="ECO:0000256" key="5">
    <source>
        <dbReference type="SAM" id="MobiDB-lite"/>
    </source>
</evidence>
<evidence type="ECO:0000313" key="7">
    <source>
        <dbReference type="EMBL" id="MEU3710445.1"/>
    </source>
</evidence>
<feature type="compositionally biased region" description="Basic and acidic residues" evidence="5">
    <location>
        <begin position="23"/>
        <end position="44"/>
    </location>
</feature>